<dbReference type="GeneID" id="111114991"/>
<accession>A0A8B8C0S9</accession>
<dbReference type="SUPFAM" id="SSF52540">
    <property type="entry name" value="P-loop containing nucleoside triphosphate hydrolases"/>
    <property type="match status" value="1"/>
</dbReference>
<organism evidence="3 4">
    <name type="scientific">Crassostrea virginica</name>
    <name type="common">Eastern oyster</name>
    <dbReference type="NCBI Taxonomy" id="6565"/>
    <lineage>
        <taxon>Eukaryota</taxon>
        <taxon>Metazoa</taxon>
        <taxon>Spiralia</taxon>
        <taxon>Lophotrochozoa</taxon>
        <taxon>Mollusca</taxon>
        <taxon>Bivalvia</taxon>
        <taxon>Autobranchia</taxon>
        <taxon>Pteriomorphia</taxon>
        <taxon>Ostreida</taxon>
        <taxon>Ostreoidea</taxon>
        <taxon>Ostreidae</taxon>
        <taxon>Crassostrea</taxon>
    </lineage>
</organism>
<evidence type="ECO:0000256" key="1">
    <source>
        <dbReference type="SAM" id="MobiDB-lite"/>
    </source>
</evidence>
<feature type="domain" description="Dynamin N-terminal" evidence="2">
    <location>
        <begin position="80"/>
        <end position="218"/>
    </location>
</feature>
<dbReference type="RefSeq" id="XP_022309253.1">
    <property type="nucleotide sequence ID" value="XM_022453545.1"/>
</dbReference>
<dbReference type="PANTHER" id="PTHR26392:SF92">
    <property type="entry name" value="PROTEIN KINASE DOMAIN-CONTAINING PROTEIN"/>
    <property type="match status" value="1"/>
</dbReference>
<dbReference type="Gene3D" id="3.40.50.300">
    <property type="entry name" value="P-loop containing nucleotide triphosphate hydrolases"/>
    <property type="match status" value="1"/>
</dbReference>
<keyword evidence="3" id="KW-1185">Reference proteome</keyword>
<evidence type="ECO:0000259" key="2">
    <source>
        <dbReference type="Pfam" id="PF00350"/>
    </source>
</evidence>
<evidence type="ECO:0000313" key="4">
    <source>
        <dbReference type="RefSeq" id="XP_022309253.1"/>
    </source>
</evidence>
<evidence type="ECO:0000313" key="3">
    <source>
        <dbReference type="Proteomes" id="UP000694844"/>
    </source>
</evidence>
<proteinExistence type="predicted"/>
<dbReference type="OrthoDB" id="8954335at2759"/>
<dbReference type="Proteomes" id="UP000694844">
    <property type="component" value="Chromosome 9"/>
</dbReference>
<sequence length="600" mass="68428">MATGSEIIYDRTDELRSGAYDVSFGELQERVVSIYTKVIELLGKDGFDKHIKSNGLFIQDVDALSLATRIDDIKKIDCPIVIAGETSSGKSSIMNFLIGNEDEVLPTNIEASTTKLCRIRNANNLTVSTRNSKEEILQTWSFKSIKNMSKKLEGVASSQDSEALFVDITLPVSIIQGNVIIVDTPGIGDEEQECMAKVMMDYLKNALAVVFVVNVANAGGIQSDRLCQITTHLRNSMNEGMCCFSPEDTIFLLNKWDTIEHDKRKDKFFESTKTKIRHIWKEINERHILKFSAIKGREQEHASQQHTEQLSEHHLYTRKFSTKGSYHCLRGKYCNTVLFIKTIVVSYSADMEGDTITTEDQESGNQIEPSRGNRSVEDYEPLNKTSASNEHLIKETNNPEKEEASSKDNKNSNHSWIPQWIRQQFKSSSDKGKIYYCTHGDNRKPDQFQEFCKKFLPGHTVERMPCGTDKEQIVLVLSVPTKGRLNPYDYFSARVKDAVQTYELNKPGHTKLLLVKISSDGNNKIHQQSIMEERDCIRIAKDANIQFEYIIDIFYNPYFEFDGYKSNLDAAKRLEVFYPNPSVGFKFKQRIQNMFFPSSS</sequence>
<protein>
    <submittedName>
        <fullName evidence="4">Uncharacterized protein LOC111114991 isoform X1</fullName>
    </submittedName>
</protein>
<name>A0A8B8C0S9_CRAVI</name>
<dbReference type="PANTHER" id="PTHR26392">
    <property type="entry name" value="MITOGEN-ACTIVATED PROTEIN KINASE KINASE KINASE 7-RELATED"/>
    <property type="match status" value="1"/>
</dbReference>
<reference evidence="4" key="1">
    <citation type="submission" date="2025-08" db="UniProtKB">
        <authorList>
            <consortium name="RefSeq"/>
        </authorList>
    </citation>
    <scope>IDENTIFICATION</scope>
    <source>
        <tissue evidence="4">Whole sample</tissue>
    </source>
</reference>
<dbReference type="InterPro" id="IPR045063">
    <property type="entry name" value="Dynamin_N"/>
</dbReference>
<dbReference type="InterPro" id="IPR027417">
    <property type="entry name" value="P-loop_NTPase"/>
</dbReference>
<feature type="compositionally biased region" description="Basic and acidic residues" evidence="1">
    <location>
        <begin position="391"/>
        <end position="411"/>
    </location>
</feature>
<dbReference type="Pfam" id="PF00350">
    <property type="entry name" value="Dynamin_N"/>
    <property type="match status" value="1"/>
</dbReference>
<feature type="region of interest" description="Disordered" evidence="1">
    <location>
        <begin position="356"/>
        <end position="414"/>
    </location>
</feature>
<dbReference type="KEGG" id="cvn:111114991"/>
<dbReference type="AlphaFoldDB" id="A0A8B8C0S9"/>
<gene>
    <name evidence="4" type="primary">LOC111114991</name>
</gene>